<gene>
    <name evidence="4" type="ORF">H9980_08430</name>
</gene>
<feature type="compositionally biased region" description="Low complexity" evidence="1">
    <location>
        <begin position="169"/>
        <end position="200"/>
    </location>
</feature>
<dbReference type="PROSITE" id="PS50943">
    <property type="entry name" value="HTH_CROC1"/>
    <property type="match status" value="1"/>
</dbReference>
<dbReference type="Proteomes" id="UP000886724">
    <property type="component" value="Unassembled WGS sequence"/>
</dbReference>
<evidence type="ECO:0000313" key="4">
    <source>
        <dbReference type="EMBL" id="HIX81978.1"/>
    </source>
</evidence>
<dbReference type="GO" id="GO:0003677">
    <property type="term" value="F:DNA binding"/>
    <property type="evidence" value="ECO:0007669"/>
    <property type="project" value="InterPro"/>
</dbReference>
<dbReference type="InterPro" id="IPR050400">
    <property type="entry name" value="Bact_Cytoskel_RodZ"/>
</dbReference>
<dbReference type="PANTHER" id="PTHR34475:SF1">
    <property type="entry name" value="CYTOSKELETON PROTEIN RODZ"/>
    <property type="match status" value="1"/>
</dbReference>
<name>A0A9D1XLY2_9FIRM</name>
<proteinExistence type="predicted"/>
<feature type="domain" description="HTH cro/C1-type" evidence="3">
    <location>
        <begin position="8"/>
        <end position="69"/>
    </location>
</feature>
<keyword evidence="2" id="KW-1133">Transmembrane helix</keyword>
<feature type="transmembrane region" description="Helical" evidence="2">
    <location>
        <begin position="138"/>
        <end position="159"/>
    </location>
</feature>
<comment type="caution">
    <text evidence="4">The sequence shown here is derived from an EMBL/GenBank/DDBJ whole genome shotgun (WGS) entry which is preliminary data.</text>
</comment>
<dbReference type="EMBL" id="DXET01000185">
    <property type="protein sequence ID" value="HIX81978.1"/>
    <property type="molecule type" value="Genomic_DNA"/>
</dbReference>
<feature type="region of interest" description="Disordered" evidence="1">
    <location>
        <begin position="168"/>
        <end position="211"/>
    </location>
</feature>
<dbReference type="PANTHER" id="PTHR34475">
    <property type="match status" value="1"/>
</dbReference>
<dbReference type="InterPro" id="IPR001387">
    <property type="entry name" value="Cro/C1-type_HTH"/>
</dbReference>
<dbReference type="AlphaFoldDB" id="A0A9D1XLY2"/>
<dbReference type="CDD" id="cd00093">
    <property type="entry name" value="HTH_XRE"/>
    <property type="match status" value="1"/>
</dbReference>
<sequence length="330" mass="37824">MENISERVKKEREARGITLEELAKGTFISVAVLKDIESGNFDTFKGDELYLKMYLRKIAKYLGLEEKELDADFEALTQEIQLEEIRQEDLAKRLADENKKNITISEKVSDSFKDLKKIKPKKPISNKRVYEDRYLLRYLKYALVGVICIALVFVVWYTIIASKSDDSSDFNNNNTPTVEGNNEAANQNTDEQNDTENNNNPADQEPAEQTPAVTITKNGELDYSFSVDESQPTIKFRVEFVGRSWCRLTYNGSEYDGFRSGIYNDANTSNSLDATPEVVELEFNKDEFQTLELTMGYFMGHRFYINDTQIEIDPSEYDGGKKTLVLTKVQ</sequence>
<evidence type="ECO:0000256" key="1">
    <source>
        <dbReference type="SAM" id="MobiDB-lite"/>
    </source>
</evidence>
<keyword evidence="2" id="KW-0472">Membrane</keyword>
<evidence type="ECO:0000259" key="3">
    <source>
        <dbReference type="PROSITE" id="PS50943"/>
    </source>
</evidence>
<dbReference type="SUPFAM" id="SSF47413">
    <property type="entry name" value="lambda repressor-like DNA-binding domains"/>
    <property type="match status" value="1"/>
</dbReference>
<dbReference type="Gene3D" id="1.10.260.40">
    <property type="entry name" value="lambda repressor-like DNA-binding domains"/>
    <property type="match status" value="1"/>
</dbReference>
<dbReference type="SMART" id="SM00530">
    <property type="entry name" value="HTH_XRE"/>
    <property type="match status" value="1"/>
</dbReference>
<organism evidence="4 5">
    <name type="scientific">Candidatus Erysipelatoclostridium merdavium</name>
    <dbReference type="NCBI Taxonomy" id="2838566"/>
    <lineage>
        <taxon>Bacteria</taxon>
        <taxon>Bacillati</taxon>
        <taxon>Bacillota</taxon>
        <taxon>Erysipelotrichia</taxon>
        <taxon>Erysipelotrichales</taxon>
        <taxon>Erysipelotrichales incertae sedis</taxon>
    </lineage>
</organism>
<accession>A0A9D1XLY2</accession>
<dbReference type="InterPro" id="IPR010982">
    <property type="entry name" value="Lambda_DNA-bd_dom_sf"/>
</dbReference>
<evidence type="ECO:0000256" key="2">
    <source>
        <dbReference type="SAM" id="Phobius"/>
    </source>
</evidence>
<keyword evidence="2" id="KW-0812">Transmembrane</keyword>
<reference evidence="4" key="2">
    <citation type="submission" date="2021-04" db="EMBL/GenBank/DDBJ databases">
        <authorList>
            <person name="Gilroy R."/>
        </authorList>
    </citation>
    <scope>NUCLEOTIDE SEQUENCE</scope>
    <source>
        <strain evidence="4">ChiGjej1B1-14440</strain>
    </source>
</reference>
<dbReference type="Pfam" id="PF13413">
    <property type="entry name" value="HTH_25"/>
    <property type="match status" value="1"/>
</dbReference>
<protein>
    <submittedName>
        <fullName evidence="4">Helix-turn-helix domain-containing protein</fullName>
    </submittedName>
</protein>
<evidence type="ECO:0000313" key="5">
    <source>
        <dbReference type="Proteomes" id="UP000886724"/>
    </source>
</evidence>
<reference evidence="4" key="1">
    <citation type="journal article" date="2021" name="PeerJ">
        <title>Extensive microbial diversity within the chicken gut microbiome revealed by metagenomics and culture.</title>
        <authorList>
            <person name="Gilroy R."/>
            <person name="Ravi A."/>
            <person name="Getino M."/>
            <person name="Pursley I."/>
            <person name="Horton D.L."/>
            <person name="Alikhan N.F."/>
            <person name="Baker D."/>
            <person name="Gharbi K."/>
            <person name="Hall N."/>
            <person name="Watson M."/>
            <person name="Adriaenssens E.M."/>
            <person name="Foster-Nyarko E."/>
            <person name="Jarju S."/>
            <person name="Secka A."/>
            <person name="Antonio M."/>
            <person name="Oren A."/>
            <person name="Chaudhuri R.R."/>
            <person name="La Ragione R."/>
            <person name="Hildebrand F."/>
            <person name="Pallen M.J."/>
        </authorList>
    </citation>
    <scope>NUCLEOTIDE SEQUENCE</scope>
    <source>
        <strain evidence="4">ChiGjej1B1-14440</strain>
    </source>
</reference>